<dbReference type="Proteomes" id="UP000664466">
    <property type="component" value="Unassembled WGS sequence"/>
</dbReference>
<evidence type="ECO:0000313" key="4">
    <source>
        <dbReference type="Proteomes" id="UP000664466"/>
    </source>
</evidence>
<dbReference type="EMBL" id="CP072749">
    <property type="protein sequence ID" value="QTX12927.1"/>
    <property type="molecule type" value="Genomic_DNA"/>
</dbReference>
<evidence type="ECO:0000256" key="1">
    <source>
        <dbReference type="SAM" id="MobiDB-lite"/>
    </source>
</evidence>
<feature type="region of interest" description="Disordered" evidence="1">
    <location>
        <begin position="1"/>
        <end position="38"/>
    </location>
</feature>
<keyword evidence="4" id="KW-1185">Reference proteome</keyword>
<keyword evidence="3" id="KW-0614">Plasmid</keyword>
<dbReference type="AlphaFoldDB" id="A0A8B0STB5"/>
<reference evidence="2 4" key="1">
    <citation type="submission" date="2021-03" db="EMBL/GenBank/DDBJ databases">
        <title>Draft genome and methylome analysis of Thiotrix fructosivoruns ATCC 49748.</title>
        <authorList>
            <person name="Fomenkov A."/>
            <person name="Grabovich M.Y."/>
            <person name="Roberts R.J."/>
        </authorList>
    </citation>
    <scope>NUCLEOTIDE SEQUENCE [LARGE SCALE GENOMIC DNA]</scope>
    <source>
        <strain evidence="2 4">ATCC 49748</strain>
        <plasmid evidence="2">pTfr12</plasmid>
    </source>
</reference>
<evidence type="ECO:0000313" key="3">
    <source>
        <dbReference type="EMBL" id="QTX12927.1"/>
    </source>
</evidence>
<sequence>MTITKAKPKTTKQETAAADFIAGAPDSGTKTKGVKKGNKQQISLTMTPALLAKVDALAEKMGQSRAAVINMAVYRAVEHGLTIGGLGK</sequence>
<dbReference type="CDD" id="cd21631">
    <property type="entry name" value="RHH_CopG_NikR-like"/>
    <property type="match status" value="1"/>
</dbReference>
<dbReference type="GO" id="GO:0006355">
    <property type="term" value="P:regulation of DNA-templated transcription"/>
    <property type="evidence" value="ECO:0007669"/>
    <property type="project" value="InterPro"/>
</dbReference>
<feature type="compositionally biased region" description="Basic residues" evidence="1">
    <location>
        <begin position="1"/>
        <end position="10"/>
    </location>
</feature>
<dbReference type="EMBL" id="JAFMPM010000002">
    <property type="protein sequence ID" value="MBO0611334.1"/>
    <property type="molecule type" value="Genomic_DNA"/>
</dbReference>
<gene>
    <name evidence="2" type="ORF">J1836_00070</name>
    <name evidence="3" type="ORF">J1836_020050</name>
</gene>
<organism evidence="3">
    <name type="scientific">Thiothrix fructosivorans</name>
    <dbReference type="NCBI Taxonomy" id="111770"/>
    <lineage>
        <taxon>Bacteria</taxon>
        <taxon>Pseudomonadati</taxon>
        <taxon>Pseudomonadota</taxon>
        <taxon>Gammaproteobacteria</taxon>
        <taxon>Thiotrichales</taxon>
        <taxon>Thiotrichaceae</taxon>
        <taxon>Thiothrix</taxon>
    </lineage>
</organism>
<name>A0A8B0STB5_9GAMM</name>
<evidence type="ECO:0000313" key="2">
    <source>
        <dbReference type="EMBL" id="MBO0611334.1"/>
    </source>
</evidence>
<proteinExistence type="predicted"/>
<geneLocation type="plasmid" evidence="3">
    <name>pTfr12</name>
</geneLocation>
<reference evidence="3" key="2">
    <citation type="submission" date="2021-04" db="EMBL/GenBank/DDBJ databases">
        <title>Complete Genome and methylome analysis of Thiothrix fructosivorans ATCC 49748.</title>
        <authorList>
            <person name="Fomenkov A."/>
            <person name="Sun L."/>
            <person name="Vincze T."/>
            <person name="Grabovich M.Y."/>
            <person name="Roberts R.J."/>
        </authorList>
    </citation>
    <scope>NUCLEOTIDE SEQUENCE</scope>
    <source>
        <strain evidence="3">ATCC 49748</strain>
        <plasmid evidence="3">pTfr12</plasmid>
    </source>
</reference>
<accession>A0A8B0STB5</accession>
<dbReference type="RefSeq" id="WP_207249051.1">
    <property type="nucleotide sequence ID" value="NZ_CP072749.1"/>
</dbReference>
<protein>
    <submittedName>
        <fullName evidence="3">CopG family transcriptional regulator</fullName>
    </submittedName>
</protein>